<dbReference type="GO" id="GO:0005351">
    <property type="term" value="F:carbohydrate:proton symporter activity"/>
    <property type="evidence" value="ECO:0007669"/>
    <property type="project" value="TreeGrafter"/>
</dbReference>
<feature type="transmembrane region" description="Helical" evidence="9">
    <location>
        <begin position="447"/>
        <end position="468"/>
    </location>
</feature>
<evidence type="ECO:0000256" key="2">
    <source>
        <dbReference type="ARBA" id="ARBA00010992"/>
    </source>
</evidence>
<dbReference type="Proteomes" id="UP000076738">
    <property type="component" value="Unassembled WGS sequence"/>
</dbReference>
<reference evidence="11 12" key="1">
    <citation type="journal article" date="2016" name="Mol. Biol. Evol.">
        <title>Comparative Genomics of Early-Diverging Mushroom-Forming Fungi Provides Insights into the Origins of Lignocellulose Decay Capabilities.</title>
        <authorList>
            <person name="Nagy L.G."/>
            <person name="Riley R."/>
            <person name="Tritt A."/>
            <person name="Adam C."/>
            <person name="Daum C."/>
            <person name="Floudas D."/>
            <person name="Sun H."/>
            <person name="Yadav J.S."/>
            <person name="Pangilinan J."/>
            <person name="Larsson K.H."/>
            <person name="Matsuura K."/>
            <person name="Barry K."/>
            <person name="Labutti K."/>
            <person name="Kuo R."/>
            <person name="Ohm R.A."/>
            <person name="Bhattacharya S.S."/>
            <person name="Shirouzu T."/>
            <person name="Yoshinaga Y."/>
            <person name="Martin F.M."/>
            <person name="Grigoriev I.V."/>
            <person name="Hibbett D.S."/>
        </authorList>
    </citation>
    <scope>NUCLEOTIDE SEQUENCE [LARGE SCALE GENOMIC DNA]</scope>
    <source>
        <strain evidence="11 12">TUFC12733</strain>
    </source>
</reference>
<dbReference type="SUPFAM" id="SSF103473">
    <property type="entry name" value="MFS general substrate transporter"/>
    <property type="match status" value="1"/>
</dbReference>
<accession>A0A167HBM5</accession>
<feature type="domain" description="Major facilitator superfamily (MFS) profile" evidence="10">
    <location>
        <begin position="32"/>
        <end position="472"/>
    </location>
</feature>
<evidence type="ECO:0000256" key="3">
    <source>
        <dbReference type="ARBA" id="ARBA00022448"/>
    </source>
</evidence>
<dbReference type="AlphaFoldDB" id="A0A167HBM5"/>
<dbReference type="InterPro" id="IPR020846">
    <property type="entry name" value="MFS_dom"/>
</dbReference>
<evidence type="ECO:0000256" key="8">
    <source>
        <dbReference type="RuleBase" id="RU003346"/>
    </source>
</evidence>
<evidence type="ECO:0000256" key="4">
    <source>
        <dbReference type="ARBA" id="ARBA00022692"/>
    </source>
</evidence>
<feature type="transmembrane region" description="Helical" evidence="9">
    <location>
        <begin position="131"/>
        <end position="151"/>
    </location>
</feature>
<evidence type="ECO:0000256" key="1">
    <source>
        <dbReference type="ARBA" id="ARBA00004141"/>
    </source>
</evidence>
<feature type="transmembrane region" description="Helical" evidence="9">
    <location>
        <begin position="419"/>
        <end position="435"/>
    </location>
</feature>
<evidence type="ECO:0000256" key="9">
    <source>
        <dbReference type="SAM" id="Phobius"/>
    </source>
</evidence>
<keyword evidence="6 9" id="KW-0472">Membrane</keyword>
<dbReference type="InterPro" id="IPR005829">
    <property type="entry name" value="Sugar_transporter_CS"/>
</dbReference>
<feature type="transmembrane region" description="Helical" evidence="9">
    <location>
        <begin position="105"/>
        <end position="125"/>
    </location>
</feature>
<dbReference type="PROSITE" id="PS00216">
    <property type="entry name" value="SUGAR_TRANSPORT_1"/>
    <property type="match status" value="1"/>
</dbReference>
<dbReference type="GO" id="GO:0016020">
    <property type="term" value="C:membrane"/>
    <property type="evidence" value="ECO:0007669"/>
    <property type="project" value="UniProtKB-SubCell"/>
</dbReference>
<keyword evidence="4 9" id="KW-0812">Transmembrane</keyword>
<dbReference type="EMBL" id="KV417323">
    <property type="protein sequence ID" value="KZO91455.1"/>
    <property type="molecule type" value="Genomic_DNA"/>
</dbReference>
<feature type="transmembrane region" description="Helical" evidence="9">
    <location>
        <begin position="163"/>
        <end position="188"/>
    </location>
</feature>
<evidence type="ECO:0000259" key="10">
    <source>
        <dbReference type="PROSITE" id="PS50850"/>
    </source>
</evidence>
<feature type="transmembrane region" description="Helical" evidence="9">
    <location>
        <begin position="323"/>
        <end position="343"/>
    </location>
</feature>
<dbReference type="NCBIfam" id="TIGR00879">
    <property type="entry name" value="SP"/>
    <property type="match status" value="1"/>
</dbReference>
<dbReference type="InterPro" id="IPR005828">
    <property type="entry name" value="MFS_sugar_transport-like"/>
</dbReference>
<name>A0A167HBM5_CALVF</name>
<gene>
    <name evidence="11" type="ORF">CALVIDRAFT_568250</name>
</gene>
<evidence type="ECO:0000256" key="6">
    <source>
        <dbReference type="ARBA" id="ARBA00023136"/>
    </source>
</evidence>
<dbReference type="Pfam" id="PF00083">
    <property type="entry name" value="Sugar_tr"/>
    <property type="match status" value="1"/>
</dbReference>
<feature type="transmembrane region" description="Helical" evidence="9">
    <location>
        <begin position="194"/>
        <end position="216"/>
    </location>
</feature>
<dbReference type="PROSITE" id="PS50850">
    <property type="entry name" value="MFS"/>
    <property type="match status" value="1"/>
</dbReference>
<dbReference type="Gene3D" id="1.20.1250.20">
    <property type="entry name" value="MFS general substrate transporter like domains"/>
    <property type="match status" value="1"/>
</dbReference>
<proteinExistence type="inferred from homology"/>
<keyword evidence="12" id="KW-1185">Reference proteome</keyword>
<sequence>MENDFKEEIEQLEVQHEQATHKRGLSSYIVWVNLWSTLGAWTYGYSISIISSSLAQPTFISYFDEADTRNVAGIIGAVASLFNVGGFIGFFVFSWLADKYGRKSAFLGAAICSIIGQALSGGAASNWGMLIFARFMTGFGGWPSAMAAVIYQSEISITETRGFLSGTVGWMIAVAYAVSAWVGVGVYYGTANTVWRIPLLIGIIFPVLTIVFLPMVPESPRWLASKGRYEEAMEILKKMHASSSDPHHLYARQDYEQIHAQAELDKKLDGSWKALFTKPGYLKRVLMVILASTTMQCSGIQAITNFGPTLYAGLGYGPADQLLFSAGWITIAPIESLIMMFIVDRFGRKIMITLAPLFSALALIIEAVLVKEFANSDNQAGKGAAVAFIFIFIAGYLFTEVATYVFIGEIFPTHLRAKGVTVALATIAANAVWVAEGTPTGIAQLGWKFNFVYAGLSVGCCALCAYFIPETKMIPLEEIAAIFGEDDEIAVHESDHRLTREVTGETSNTSIDASLTKMA</sequence>
<dbReference type="InterPro" id="IPR003663">
    <property type="entry name" value="Sugar/inositol_transpt"/>
</dbReference>
<comment type="similarity">
    <text evidence="2 8">Belongs to the major facilitator superfamily. Sugar transporter (TC 2.A.1.1) family.</text>
</comment>
<dbReference type="PANTHER" id="PTHR48022">
    <property type="entry name" value="PLASTIDIC GLUCOSE TRANSPORTER 4"/>
    <property type="match status" value="1"/>
</dbReference>
<dbReference type="InterPro" id="IPR036259">
    <property type="entry name" value="MFS_trans_sf"/>
</dbReference>
<feature type="transmembrane region" description="Helical" evidence="9">
    <location>
        <begin position="28"/>
        <end position="51"/>
    </location>
</feature>
<feature type="transmembrane region" description="Helical" evidence="9">
    <location>
        <begin position="71"/>
        <end position="93"/>
    </location>
</feature>
<organism evidence="11 12">
    <name type="scientific">Calocera viscosa (strain TUFC12733)</name>
    <dbReference type="NCBI Taxonomy" id="1330018"/>
    <lineage>
        <taxon>Eukaryota</taxon>
        <taxon>Fungi</taxon>
        <taxon>Dikarya</taxon>
        <taxon>Basidiomycota</taxon>
        <taxon>Agaricomycotina</taxon>
        <taxon>Dacrymycetes</taxon>
        <taxon>Dacrymycetales</taxon>
        <taxon>Dacrymycetaceae</taxon>
        <taxon>Calocera</taxon>
    </lineage>
</organism>
<protein>
    <submittedName>
        <fullName evidence="11">General substrate transporter</fullName>
    </submittedName>
</protein>
<evidence type="ECO:0000256" key="5">
    <source>
        <dbReference type="ARBA" id="ARBA00022989"/>
    </source>
</evidence>
<keyword evidence="3 8" id="KW-0813">Transport</keyword>
<comment type="subcellular location">
    <subcellularLocation>
        <location evidence="1">Membrane</location>
        <topology evidence="1">Multi-pass membrane protein</topology>
    </subcellularLocation>
</comment>
<keyword evidence="5 9" id="KW-1133">Transmembrane helix</keyword>
<evidence type="ECO:0000256" key="7">
    <source>
        <dbReference type="ARBA" id="ARBA00049119"/>
    </source>
</evidence>
<feature type="transmembrane region" description="Helical" evidence="9">
    <location>
        <begin position="285"/>
        <end position="303"/>
    </location>
</feature>
<feature type="transmembrane region" description="Helical" evidence="9">
    <location>
        <begin position="385"/>
        <end position="407"/>
    </location>
</feature>
<comment type="catalytic activity">
    <reaction evidence="7">
        <text>myo-inositol(out) + H(+)(out) = myo-inositol(in) + H(+)(in)</text>
        <dbReference type="Rhea" id="RHEA:60364"/>
        <dbReference type="ChEBI" id="CHEBI:15378"/>
        <dbReference type="ChEBI" id="CHEBI:17268"/>
    </reaction>
</comment>
<evidence type="ECO:0000313" key="11">
    <source>
        <dbReference type="EMBL" id="KZO91455.1"/>
    </source>
</evidence>
<feature type="transmembrane region" description="Helical" evidence="9">
    <location>
        <begin position="350"/>
        <end position="370"/>
    </location>
</feature>
<dbReference type="PANTHER" id="PTHR48022:SF11">
    <property type="entry name" value="MONOSACCHARIDE TRANSPORTER (HXT8), PUTATIVE (AFU_ORTHOLOGUE AFUA_2G08120)-RELATED"/>
    <property type="match status" value="1"/>
</dbReference>
<evidence type="ECO:0000313" key="12">
    <source>
        <dbReference type="Proteomes" id="UP000076738"/>
    </source>
</evidence>
<dbReference type="InterPro" id="IPR050360">
    <property type="entry name" value="MFS_Sugar_Transporters"/>
</dbReference>
<dbReference type="OrthoDB" id="3936150at2759"/>